<dbReference type="InterPro" id="IPR036779">
    <property type="entry name" value="LysM_dom_sf"/>
</dbReference>
<protein>
    <submittedName>
        <fullName evidence="2">LysM peptidoglycan-binding domain-containing protein</fullName>
    </submittedName>
</protein>
<dbReference type="SUPFAM" id="SSF54106">
    <property type="entry name" value="LysM domain"/>
    <property type="match status" value="2"/>
</dbReference>
<dbReference type="PANTHER" id="PTHR33734">
    <property type="entry name" value="LYSM DOMAIN-CONTAINING GPI-ANCHORED PROTEIN 2"/>
    <property type="match status" value="1"/>
</dbReference>
<proteinExistence type="predicted"/>
<dbReference type="PANTHER" id="PTHR33734:SF22">
    <property type="entry name" value="MEMBRANE-BOUND LYTIC MUREIN TRANSGLYCOSYLASE D"/>
    <property type="match status" value="1"/>
</dbReference>
<dbReference type="AlphaFoldDB" id="A0AAT9LEU0"/>
<gene>
    <name evidence="2" type="ORF">IMF26_01015</name>
</gene>
<dbReference type="PROSITE" id="PS51782">
    <property type="entry name" value="LYSM"/>
    <property type="match status" value="2"/>
</dbReference>
<reference evidence="2" key="2">
    <citation type="journal article" date="2023" name="Biology">
        <title>Prokaryotic Life Associated with Coal-Fire Gas Vents Revealed by Metagenomics.</title>
        <authorList>
            <person name="Kadnikov V.V."/>
            <person name="Mardanov A.V."/>
            <person name="Beletsky A.V."/>
            <person name="Karnachuk O.V."/>
            <person name="Ravin N.V."/>
        </authorList>
    </citation>
    <scope>NUCLEOTIDE SEQUENCE</scope>
    <source>
        <strain evidence="2">Bu02</strain>
    </source>
</reference>
<name>A0AAT9LEU0_9FIRM</name>
<accession>A0AAT9LEU0</accession>
<feature type="domain" description="LysM" evidence="1">
    <location>
        <begin position="221"/>
        <end position="266"/>
    </location>
</feature>
<evidence type="ECO:0000259" key="1">
    <source>
        <dbReference type="PROSITE" id="PS51782"/>
    </source>
</evidence>
<sequence>MPDTSLAEVCVFTWAGERQLVPVYEKFLTLASQTDSLEEATELVSIQREQIGDCTELLSSLEVESTGGVLTITIPEDFDAILVLIHNQETTLLEDGYLRIDPHVSEPVARGIIERVTRRQARQLTLLKRIAEKRGIELPRRVAPPGPPAPAPTRIEYIVQPGDTMFLIARRFGVPLEALIRANPQIRNPDVIVPGEVIVIPRGPAVPPEMPPGPPEPVPGRRYIVREGDTMFSISQRFGVSLSELVAFNPQIRNPNQIIPGQVVFIPAERAVG</sequence>
<dbReference type="EMBL" id="CP062796">
    <property type="protein sequence ID" value="QUL99520.1"/>
    <property type="molecule type" value="Genomic_DNA"/>
</dbReference>
<dbReference type="SMART" id="SM00257">
    <property type="entry name" value="LysM"/>
    <property type="match status" value="2"/>
</dbReference>
<dbReference type="KEGG" id="fcz:IMF26_01015"/>
<feature type="domain" description="LysM" evidence="1">
    <location>
        <begin position="155"/>
        <end position="200"/>
    </location>
</feature>
<dbReference type="Gene3D" id="3.10.350.10">
    <property type="entry name" value="LysM domain"/>
    <property type="match status" value="2"/>
</dbReference>
<dbReference type="CDD" id="cd00118">
    <property type="entry name" value="LysM"/>
    <property type="match status" value="2"/>
</dbReference>
<organism evidence="2">
    <name type="scientific">Candidatus Fermentithermobacillus carboniphilus</name>
    <dbReference type="NCBI Taxonomy" id="3085328"/>
    <lineage>
        <taxon>Bacteria</taxon>
        <taxon>Bacillati</taxon>
        <taxon>Bacillota</taxon>
        <taxon>Candidatus Fermentithermobacillia</taxon>
        <taxon>Candidatus Fermentithermobacillales</taxon>
        <taxon>Candidatus Fermentithermobacillaceae</taxon>
        <taxon>Candidatus Fermentithermobacillus</taxon>
    </lineage>
</organism>
<dbReference type="InterPro" id="IPR018392">
    <property type="entry name" value="LysM"/>
</dbReference>
<reference evidence="2" key="1">
    <citation type="submission" date="2020-10" db="EMBL/GenBank/DDBJ databases">
        <authorList>
            <person name="Kadnikov V."/>
            <person name="Beletsky A.V."/>
            <person name="Mardanov A.V."/>
            <person name="Karnachuk O.V."/>
            <person name="Ravin N.V."/>
        </authorList>
    </citation>
    <scope>NUCLEOTIDE SEQUENCE</scope>
    <source>
        <strain evidence="2">Bu02</strain>
    </source>
</reference>
<dbReference type="Pfam" id="PF01476">
    <property type="entry name" value="LysM"/>
    <property type="match status" value="2"/>
</dbReference>
<evidence type="ECO:0000313" key="2">
    <source>
        <dbReference type="EMBL" id="QUL99520.1"/>
    </source>
</evidence>